<accession>A0A250E6F9</accession>
<evidence type="ECO:0000313" key="2">
    <source>
        <dbReference type="Proteomes" id="UP000242855"/>
    </source>
</evidence>
<organism evidence="1 2">
    <name type="scientific">Capnocytophaga cynodegmi</name>
    <dbReference type="NCBI Taxonomy" id="28189"/>
    <lineage>
        <taxon>Bacteria</taxon>
        <taxon>Pseudomonadati</taxon>
        <taxon>Bacteroidota</taxon>
        <taxon>Flavobacteriia</taxon>
        <taxon>Flavobacteriales</taxon>
        <taxon>Flavobacteriaceae</taxon>
        <taxon>Capnocytophaga</taxon>
    </lineage>
</organism>
<dbReference type="AlphaFoldDB" id="A0A250E6F9"/>
<dbReference type="Proteomes" id="UP000242855">
    <property type="component" value="Chromosome"/>
</dbReference>
<protein>
    <submittedName>
        <fullName evidence="1">Uncharacterized protein</fullName>
    </submittedName>
</protein>
<sequence length="333" mass="36031">MALAILSVGAYAQGTPANNCTPTPNKPEIGTTYTYEVSITGGTAPNNFDGNGNYQWYVTKDANLLNTANILPENNNFFSLRGGSPYNANTGTSKSLQLAWKPDALTDANPFYLVIKYTETKNGCNAVNLKAMEIKPLNKFTLEIKPVIDNAGNPFVGNPQVCSADITSATIEGDKVRYIYGTNTLYYKVTMTGFSGEWKPTITLPNLAGKDNSVGRKYTSVKWNGGAGNTFENFGTLTNDGNMQTITSVDKTSKTEFILEVTIDNGTYEGLNDEAIEVATKGQMVLADGSLGKRDVDNNCIELTDGNDKKTNQKILARPTITADSGEFIIQIQ</sequence>
<reference evidence="1 2" key="1">
    <citation type="journal article" date="2017" name="Genome Announc.">
        <title>Twelve Complete Reference Genomes of Clinical Isolates in the Capnocytophaga Genus.</title>
        <authorList>
            <person name="Villarma A."/>
            <person name="Gulvik C.A."/>
            <person name="Rowe L.A."/>
            <person name="Sheth M."/>
            <person name="Juieng P."/>
            <person name="Nicholson A.C."/>
            <person name="Loparev V.N."/>
            <person name="McQuiston J.R."/>
        </authorList>
    </citation>
    <scope>NUCLEOTIDE SEQUENCE [LARGE SCALE GENOMIC DNA]</scope>
    <source>
        <strain evidence="1 2">G7591</strain>
    </source>
</reference>
<dbReference type="EMBL" id="CP022378">
    <property type="protein sequence ID" value="ATA68539.1"/>
    <property type="molecule type" value="Genomic_DNA"/>
</dbReference>
<evidence type="ECO:0000313" key="1">
    <source>
        <dbReference type="EMBL" id="ATA68539.1"/>
    </source>
</evidence>
<proteinExistence type="predicted"/>
<dbReference type="KEGG" id="ccyn:CGC48_07775"/>
<gene>
    <name evidence="1" type="ORF">CGC48_07775</name>
</gene>
<name>A0A250E6F9_9FLAO</name>